<dbReference type="PANTHER" id="PTHR30576:SF0">
    <property type="entry name" value="UNDECAPRENYL-PHOSPHATE N-ACETYLGALACTOSAMINYL 1-PHOSPHATE TRANSFERASE-RELATED"/>
    <property type="match status" value="1"/>
</dbReference>
<keyword evidence="5 7" id="KW-1133">Transmembrane helix</keyword>
<accession>A0A1F5TMH5</accession>
<dbReference type="Pfam" id="PF02397">
    <property type="entry name" value="Bac_transf"/>
    <property type="match status" value="1"/>
</dbReference>
<dbReference type="GO" id="GO:0016780">
    <property type="term" value="F:phosphotransferase activity, for other substituted phosphate groups"/>
    <property type="evidence" value="ECO:0007669"/>
    <property type="project" value="TreeGrafter"/>
</dbReference>
<evidence type="ECO:0000256" key="4">
    <source>
        <dbReference type="ARBA" id="ARBA00022692"/>
    </source>
</evidence>
<evidence type="ECO:0000256" key="3">
    <source>
        <dbReference type="ARBA" id="ARBA00022679"/>
    </source>
</evidence>
<keyword evidence="4 7" id="KW-0812">Transmembrane</keyword>
<proteinExistence type="inferred from homology"/>
<dbReference type="NCBIfam" id="TIGR03025">
    <property type="entry name" value="EPS_sugtrans"/>
    <property type="match status" value="1"/>
</dbReference>
<dbReference type="Proteomes" id="UP000177579">
    <property type="component" value="Unassembled WGS sequence"/>
</dbReference>
<comment type="similarity">
    <text evidence="2">Belongs to the bacterial sugar transferase family.</text>
</comment>
<dbReference type="GO" id="GO:0016020">
    <property type="term" value="C:membrane"/>
    <property type="evidence" value="ECO:0007669"/>
    <property type="project" value="UniProtKB-SubCell"/>
</dbReference>
<evidence type="ECO:0000313" key="10">
    <source>
        <dbReference type="Proteomes" id="UP000177579"/>
    </source>
</evidence>
<dbReference type="PANTHER" id="PTHR30576">
    <property type="entry name" value="COLANIC BIOSYNTHESIS UDP-GLUCOSE LIPID CARRIER TRANSFERASE"/>
    <property type="match status" value="1"/>
</dbReference>
<organism evidence="9 10">
    <name type="scientific">Candidatus Falkowbacteria bacterium RIFOXYD2_FULL_34_120</name>
    <dbReference type="NCBI Taxonomy" id="1798007"/>
    <lineage>
        <taxon>Bacteria</taxon>
        <taxon>Candidatus Falkowiibacteriota</taxon>
    </lineage>
</organism>
<dbReference type="Gene3D" id="3.40.50.720">
    <property type="entry name" value="NAD(P)-binding Rossmann-like Domain"/>
    <property type="match status" value="1"/>
</dbReference>
<feature type="transmembrane region" description="Helical" evidence="7">
    <location>
        <begin position="66"/>
        <end position="87"/>
    </location>
</feature>
<dbReference type="AlphaFoldDB" id="A0A1F5TMH5"/>
<dbReference type="EMBL" id="MFGO01000036">
    <property type="protein sequence ID" value="OGF40133.1"/>
    <property type="molecule type" value="Genomic_DNA"/>
</dbReference>
<evidence type="ECO:0000256" key="2">
    <source>
        <dbReference type="ARBA" id="ARBA00006464"/>
    </source>
</evidence>
<reference evidence="9 10" key="1">
    <citation type="journal article" date="2016" name="Nat. Commun.">
        <title>Thousands of microbial genomes shed light on interconnected biogeochemical processes in an aquifer system.</title>
        <authorList>
            <person name="Anantharaman K."/>
            <person name="Brown C.T."/>
            <person name="Hug L.A."/>
            <person name="Sharon I."/>
            <person name="Castelle C.J."/>
            <person name="Probst A.J."/>
            <person name="Thomas B.C."/>
            <person name="Singh A."/>
            <person name="Wilkins M.J."/>
            <person name="Karaoz U."/>
            <person name="Brodie E.L."/>
            <person name="Williams K.H."/>
            <person name="Hubbard S.S."/>
            <person name="Banfield J.F."/>
        </authorList>
    </citation>
    <scope>NUCLEOTIDE SEQUENCE [LARGE SCALE GENOMIC DNA]</scope>
</reference>
<comment type="subcellular location">
    <subcellularLocation>
        <location evidence="1">Membrane</location>
        <topology evidence="1">Multi-pass membrane protein</topology>
    </subcellularLocation>
</comment>
<feature type="domain" description="Bacterial sugar transferase" evidence="8">
    <location>
        <begin position="256"/>
        <end position="435"/>
    </location>
</feature>
<feature type="transmembrane region" description="Helical" evidence="7">
    <location>
        <begin position="261"/>
        <end position="282"/>
    </location>
</feature>
<dbReference type="InterPro" id="IPR017475">
    <property type="entry name" value="EPS_sugar_tfrase"/>
</dbReference>
<evidence type="ECO:0000313" key="9">
    <source>
        <dbReference type="EMBL" id="OGF40133.1"/>
    </source>
</evidence>
<evidence type="ECO:0000256" key="6">
    <source>
        <dbReference type="ARBA" id="ARBA00023136"/>
    </source>
</evidence>
<feature type="transmembrane region" description="Helical" evidence="7">
    <location>
        <begin position="35"/>
        <end position="54"/>
    </location>
</feature>
<evidence type="ECO:0000259" key="8">
    <source>
        <dbReference type="Pfam" id="PF02397"/>
    </source>
</evidence>
<keyword evidence="3" id="KW-0808">Transferase</keyword>
<feature type="transmembrane region" description="Helical" evidence="7">
    <location>
        <begin position="7"/>
        <end position="23"/>
    </location>
</feature>
<dbReference type="InterPro" id="IPR003362">
    <property type="entry name" value="Bact_transf"/>
</dbReference>
<sequence length="441" mass="51349">MLLLGDIGVLYLSLYITLIIRYQSLPNVQTWQSHITPFSIIFFVWIVVFFIANLYNLHLAVNNSKFIVTSIRSMLVAGLLSVVFFYTNPNLPITPKTNLIIFLIISILFFLLWRRAFNWVLGAYLPKNKIAFIGYNEQIKELIKIFNEKPHLGYIPSLVISKNKIDEKIFHEKNTYKLSKLIKEKNINTVILADDPHQSHAIRSSLFSCLHLNINLFSLPNFYEVITGKIPLDAINQMWFLENLNKGTKTFFNIFKRVSDIALALIILFLTLPFWLIIIIIIKYESPGSIFYFSRRSGKNKKIFNLIKFRTMRENGNNHAYTKKNDPRITKFGVFMRKTRIDEIPQVINILRGEISFVGPRPERPELIINLEKEIPFYNERMLVKPGLSGWAQIAEYHSPTVEDTIKKLQYDLFYVKNKSIYLDLVIMLKTILMIAKGGGR</sequence>
<protein>
    <recommendedName>
        <fullName evidence="8">Bacterial sugar transferase domain-containing protein</fullName>
    </recommendedName>
</protein>
<evidence type="ECO:0000256" key="7">
    <source>
        <dbReference type="SAM" id="Phobius"/>
    </source>
</evidence>
<feature type="transmembrane region" description="Helical" evidence="7">
    <location>
        <begin position="99"/>
        <end position="117"/>
    </location>
</feature>
<name>A0A1F5TMH5_9BACT</name>
<evidence type="ECO:0000256" key="5">
    <source>
        <dbReference type="ARBA" id="ARBA00022989"/>
    </source>
</evidence>
<evidence type="ECO:0000256" key="1">
    <source>
        <dbReference type="ARBA" id="ARBA00004141"/>
    </source>
</evidence>
<comment type="caution">
    <text evidence="9">The sequence shown here is derived from an EMBL/GenBank/DDBJ whole genome shotgun (WGS) entry which is preliminary data.</text>
</comment>
<keyword evidence="6 7" id="KW-0472">Membrane</keyword>
<gene>
    <name evidence="9" type="ORF">A2531_05120</name>
</gene>